<reference evidence="2 3" key="1">
    <citation type="submission" date="2018-03" db="EMBL/GenBank/DDBJ databases">
        <title>Genomic Encyclopedia of Type Strains, Phase III (KMG-III): the genomes of soil and plant-associated and newly described type strains.</title>
        <authorList>
            <person name="Whitman W."/>
        </authorList>
    </citation>
    <scope>NUCLEOTIDE SEQUENCE [LARGE SCALE GENOMIC DNA]</scope>
    <source>
        <strain evidence="2 3">CGMCC 1.07653</strain>
    </source>
</reference>
<dbReference type="EMBL" id="PYAV01000020">
    <property type="protein sequence ID" value="PSL41265.1"/>
    <property type="molecule type" value="Genomic_DNA"/>
</dbReference>
<dbReference type="AlphaFoldDB" id="A0A2P8H4W4"/>
<accession>A0A2P8H4W4</accession>
<dbReference type="Proteomes" id="UP000242310">
    <property type="component" value="Unassembled WGS sequence"/>
</dbReference>
<gene>
    <name evidence="2" type="ORF">B0H94_12011</name>
</gene>
<evidence type="ECO:0000256" key="1">
    <source>
        <dbReference type="SAM" id="SignalP"/>
    </source>
</evidence>
<dbReference type="RefSeq" id="WP_106589968.1">
    <property type="nucleotide sequence ID" value="NZ_PYAV01000020.1"/>
</dbReference>
<organism evidence="2 3">
    <name type="scientific">Salsuginibacillus halophilus</name>
    <dbReference type="NCBI Taxonomy" id="517424"/>
    <lineage>
        <taxon>Bacteria</taxon>
        <taxon>Bacillati</taxon>
        <taxon>Bacillota</taxon>
        <taxon>Bacilli</taxon>
        <taxon>Bacillales</taxon>
        <taxon>Bacillaceae</taxon>
        <taxon>Salsuginibacillus</taxon>
    </lineage>
</organism>
<name>A0A2P8H4W4_9BACI</name>
<comment type="caution">
    <text evidence="2">The sequence shown here is derived from an EMBL/GenBank/DDBJ whole genome shotgun (WGS) entry which is preliminary data.</text>
</comment>
<evidence type="ECO:0000313" key="2">
    <source>
        <dbReference type="EMBL" id="PSL41265.1"/>
    </source>
</evidence>
<feature type="chain" id="PRO_5015188020" evidence="1">
    <location>
        <begin position="24"/>
        <end position="112"/>
    </location>
</feature>
<sequence length="112" mass="10916">MKKFLLCLAVTGIIGGTIGSSVAADSSDSEDFSAKSLSVDAQTLEEETVEPEAVPALGVAAVKGAKWVGGGAAAGAAAAAGADAYNSTLGTTFGGENVAAASEADLDFVFDN</sequence>
<protein>
    <submittedName>
        <fullName evidence="2">Uncharacterized protein</fullName>
    </submittedName>
</protein>
<keyword evidence="1" id="KW-0732">Signal</keyword>
<keyword evidence="3" id="KW-1185">Reference proteome</keyword>
<evidence type="ECO:0000313" key="3">
    <source>
        <dbReference type="Proteomes" id="UP000242310"/>
    </source>
</evidence>
<feature type="signal peptide" evidence="1">
    <location>
        <begin position="1"/>
        <end position="23"/>
    </location>
</feature>
<proteinExistence type="predicted"/>